<dbReference type="PANTHER" id="PTHR21346:SF0">
    <property type="entry name" value="RE45833P"/>
    <property type="match status" value="1"/>
</dbReference>
<proteinExistence type="inferred from homology"/>
<keyword evidence="5" id="KW-0472">Membrane</keyword>
<comment type="caution">
    <text evidence="6">The sequence shown here is derived from an EMBL/GenBank/DDBJ whole genome shotgun (WGS) entry which is preliminary data.</text>
</comment>
<gene>
    <name evidence="6" type="primary">FUNDC1_1</name>
    <name evidence="6" type="ORF">OS493_022265</name>
</gene>
<dbReference type="Pfam" id="PF04930">
    <property type="entry name" value="FUN14"/>
    <property type="match status" value="1"/>
</dbReference>
<dbReference type="OrthoDB" id="163794at2759"/>
<comment type="similarity">
    <text evidence="2">Belongs to the FUN14 family.</text>
</comment>
<dbReference type="EMBL" id="MU827792">
    <property type="protein sequence ID" value="KAJ7330650.1"/>
    <property type="molecule type" value="Genomic_DNA"/>
</dbReference>
<evidence type="ECO:0000313" key="7">
    <source>
        <dbReference type="Proteomes" id="UP001163046"/>
    </source>
</evidence>
<evidence type="ECO:0000256" key="2">
    <source>
        <dbReference type="ARBA" id="ARBA00009160"/>
    </source>
</evidence>
<keyword evidence="7" id="KW-1185">Reference proteome</keyword>
<evidence type="ECO:0000256" key="1">
    <source>
        <dbReference type="ARBA" id="ARBA00004374"/>
    </source>
</evidence>
<name>A0A9X0CEA3_9CNID</name>
<keyword evidence="4" id="KW-1133">Transmembrane helix</keyword>
<evidence type="ECO:0000313" key="6">
    <source>
        <dbReference type="EMBL" id="KAJ7330650.1"/>
    </source>
</evidence>
<dbReference type="GO" id="GO:0000422">
    <property type="term" value="P:autophagy of mitochondrion"/>
    <property type="evidence" value="ECO:0007669"/>
    <property type="project" value="TreeGrafter"/>
</dbReference>
<sequence length="73" mass="7915">MSQSGQEEDDSDVYEIIETPGSKTLVEQLISMDLAERPVVQQISIGGVSGWFAGYVCKRVGKITLSAIGGEYF</sequence>
<accession>A0A9X0CEA3</accession>
<evidence type="ECO:0000256" key="3">
    <source>
        <dbReference type="ARBA" id="ARBA00022692"/>
    </source>
</evidence>
<dbReference type="InterPro" id="IPR007014">
    <property type="entry name" value="FUN14"/>
</dbReference>
<dbReference type="GO" id="GO:0005741">
    <property type="term" value="C:mitochondrial outer membrane"/>
    <property type="evidence" value="ECO:0007669"/>
    <property type="project" value="UniProtKB-SubCell"/>
</dbReference>
<dbReference type="Proteomes" id="UP001163046">
    <property type="component" value="Unassembled WGS sequence"/>
</dbReference>
<evidence type="ECO:0000256" key="4">
    <source>
        <dbReference type="ARBA" id="ARBA00022989"/>
    </source>
</evidence>
<dbReference type="AlphaFoldDB" id="A0A9X0CEA3"/>
<comment type="subcellular location">
    <subcellularLocation>
        <location evidence="1">Mitochondrion outer membrane</location>
        <topology evidence="1">Multi-pass membrane protein</topology>
    </subcellularLocation>
</comment>
<keyword evidence="3" id="KW-0812">Transmembrane</keyword>
<reference evidence="6" key="1">
    <citation type="submission" date="2023-01" db="EMBL/GenBank/DDBJ databases">
        <title>Genome assembly of the deep-sea coral Lophelia pertusa.</title>
        <authorList>
            <person name="Herrera S."/>
            <person name="Cordes E."/>
        </authorList>
    </citation>
    <scope>NUCLEOTIDE SEQUENCE</scope>
    <source>
        <strain evidence="6">USNM1676648</strain>
        <tissue evidence="6">Polyp</tissue>
    </source>
</reference>
<protein>
    <submittedName>
        <fullName evidence="6">FUN14 domain-containing protein 1</fullName>
    </submittedName>
</protein>
<dbReference type="PANTHER" id="PTHR21346">
    <property type="entry name" value="FUN14 DOMAIN CONTAINING"/>
    <property type="match status" value="1"/>
</dbReference>
<organism evidence="6 7">
    <name type="scientific">Desmophyllum pertusum</name>
    <dbReference type="NCBI Taxonomy" id="174260"/>
    <lineage>
        <taxon>Eukaryota</taxon>
        <taxon>Metazoa</taxon>
        <taxon>Cnidaria</taxon>
        <taxon>Anthozoa</taxon>
        <taxon>Hexacorallia</taxon>
        <taxon>Scleractinia</taxon>
        <taxon>Caryophylliina</taxon>
        <taxon>Caryophylliidae</taxon>
        <taxon>Desmophyllum</taxon>
    </lineage>
</organism>
<evidence type="ECO:0000256" key="5">
    <source>
        <dbReference type="ARBA" id="ARBA00023136"/>
    </source>
</evidence>